<evidence type="ECO:0000256" key="6">
    <source>
        <dbReference type="SAM" id="Phobius"/>
    </source>
</evidence>
<feature type="domain" description="ABC-2 type transporter transmembrane" evidence="7">
    <location>
        <begin position="32"/>
        <end position="145"/>
    </location>
</feature>
<dbReference type="PANTHER" id="PTHR19241">
    <property type="entry name" value="ATP-BINDING CASSETTE TRANSPORTER"/>
    <property type="match status" value="1"/>
</dbReference>
<comment type="subcellular location">
    <subcellularLocation>
        <location evidence="1">Membrane</location>
        <topology evidence="1">Multi-pass membrane protein</topology>
    </subcellularLocation>
</comment>
<evidence type="ECO:0000313" key="9">
    <source>
        <dbReference type="Proteomes" id="UP000747110"/>
    </source>
</evidence>
<dbReference type="GO" id="GO:0071944">
    <property type="term" value="C:cell periphery"/>
    <property type="evidence" value="ECO:0007669"/>
    <property type="project" value="UniProtKB-ARBA"/>
</dbReference>
<dbReference type="InterPro" id="IPR013525">
    <property type="entry name" value="ABC2_TM"/>
</dbReference>
<accession>A0A8J4CYN5</accession>
<dbReference type="EMBL" id="BNCP01000076">
    <property type="protein sequence ID" value="GIL92378.1"/>
    <property type="molecule type" value="Genomic_DNA"/>
</dbReference>
<dbReference type="GO" id="GO:0016020">
    <property type="term" value="C:membrane"/>
    <property type="evidence" value="ECO:0007669"/>
    <property type="project" value="UniProtKB-SubCell"/>
</dbReference>
<keyword evidence="2" id="KW-0813">Transport</keyword>
<organism evidence="8 9">
    <name type="scientific">Volvox reticuliferus</name>
    <dbReference type="NCBI Taxonomy" id="1737510"/>
    <lineage>
        <taxon>Eukaryota</taxon>
        <taxon>Viridiplantae</taxon>
        <taxon>Chlorophyta</taxon>
        <taxon>core chlorophytes</taxon>
        <taxon>Chlorophyceae</taxon>
        <taxon>CS clade</taxon>
        <taxon>Chlamydomonadales</taxon>
        <taxon>Volvocaceae</taxon>
        <taxon>Volvox</taxon>
    </lineage>
</organism>
<reference evidence="8" key="1">
    <citation type="journal article" date="2021" name="Proc. Natl. Acad. Sci. U.S.A.">
        <title>Three genomes in the algal genus Volvox reveal the fate of a haploid sex-determining region after a transition to homothallism.</title>
        <authorList>
            <person name="Yamamoto K."/>
            <person name="Hamaji T."/>
            <person name="Kawai-Toyooka H."/>
            <person name="Matsuzaki R."/>
            <person name="Takahashi F."/>
            <person name="Nishimura Y."/>
            <person name="Kawachi M."/>
            <person name="Noguchi H."/>
            <person name="Minakuchi Y."/>
            <person name="Umen J.G."/>
            <person name="Toyoda A."/>
            <person name="Nozaki H."/>
        </authorList>
    </citation>
    <scope>NUCLEOTIDE SEQUENCE</scope>
    <source>
        <strain evidence="8">NIES-3786</strain>
    </source>
</reference>
<evidence type="ECO:0000256" key="3">
    <source>
        <dbReference type="ARBA" id="ARBA00022692"/>
    </source>
</evidence>
<dbReference type="GO" id="GO:0140359">
    <property type="term" value="F:ABC-type transporter activity"/>
    <property type="evidence" value="ECO:0007669"/>
    <property type="project" value="InterPro"/>
</dbReference>
<dbReference type="OrthoDB" id="537059at2759"/>
<protein>
    <recommendedName>
        <fullName evidence="7">ABC-2 type transporter transmembrane domain-containing protein</fullName>
    </recommendedName>
</protein>
<evidence type="ECO:0000256" key="1">
    <source>
        <dbReference type="ARBA" id="ARBA00004141"/>
    </source>
</evidence>
<sequence length="146" mass="16516">THHVCAISLCTEHGDLAAGTTEKTCSRRNSIVGLMDIMGAIFSGVLFLPMTNLMMVMPQVMAERAVFYREKASGMYRPAVFAAAQGLAEMPFVFLESILYVVIMYCTIHFEFTSEKALWFWLYIWFALMICTFMGMGFMSMTPNMP</sequence>
<gene>
    <name evidence="8" type="ORF">Vretifemale_19894</name>
</gene>
<evidence type="ECO:0000259" key="7">
    <source>
        <dbReference type="Pfam" id="PF01061"/>
    </source>
</evidence>
<evidence type="ECO:0000256" key="4">
    <source>
        <dbReference type="ARBA" id="ARBA00022989"/>
    </source>
</evidence>
<dbReference type="Proteomes" id="UP000747110">
    <property type="component" value="Unassembled WGS sequence"/>
</dbReference>
<evidence type="ECO:0000256" key="2">
    <source>
        <dbReference type="ARBA" id="ARBA00022448"/>
    </source>
</evidence>
<keyword evidence="5 6" id="KW-0472">Membrane</keyword>
<evidence type="ECO:0000256" key="5">
    <source>
        <dbReference type="ARBA" id="ARBA00023136"/>
    </source>
</evidence>
<feature type="transmembrane region" description="Helical" evidence="6">
    <location>
        <begin position="79"/>
        <end position="105"/>
    </location>
</feature>
<dbReference type="AlphaFoldDB" id="A0A8J4CYN5"/>
<feature type="transmembrane region" description="Helical" evidence="6">
    <location>
        <begin position="117"/>
        <end position="139"/>
    </location>
</feature>
<dbReference type="Pfam" id="PF01061">
    <property type="entry name" value="ABC2_membrane"/>
    <property type="match status" value="1"/>
</dbReference>
<name>A0A8J4CYN5_9CHLO</name>
<keyword evidence="4 6" id="KW-1133">Transmembrane helix</keyword>
<evidence type="ECO:0000313" key="8">
    <source>
        <dbReference type="EMBL" id="GIL92378.1"/>
    </source>
</evidence>
<feature type="non-terminal residue" evidence="8">
    <location>
        <position position="146"/>
    </location>
</feature>
<feature type="transmembrane region" description="Helical" evidence="6">
    <location>
        <begin position="37"/>
        <end position="58"/>
    </location>
</feature>
<proteinExistence type="predicted"/>
<comment type="caution">
    <text evidence="8">The sequence shown here is derived from an EMBL/GenBank/DDBJ whole genome shotgun (WGS) entry which is preliminary data.</text>
</comment>
<keyword evidence="9" id="KW-1185">Reference proteome</keyword>
<feature type="non-terminal residue" evidence="8">
    <location>
        <position position="1"/>
    </location>
</feature>
<keyword evidence="3 6" id="KW-0812">Transmembrane</keyword>